<protein>
    <submittedName>
        <fullName evidence="3">Uncharacterized protein</fullName>
    </submittedName>
</protein>
<name>A0A1G8AM13_9MICO</name>
<accession>A0A1G8AM13</accession>
<evidence type="ECO:0000313" key="3">
    <source>
        <dbReference type="EMBL" id="SDH21360.1"/>
    </source>
</evidence>
<proteinExistence type="predicted"/>
<dbReference type="AlphaFoldDB" id="A0A1G8AM13"/>
<evidence type="ECO:0000313" key="4">
    <source>
        <dbReference type="Proteomes" id="UP000199009"/>
    </source>
</evidence>
<sequence length="227" mass="24430">MMTTTHRPHRRRLVVLLAVTLGVVAAMIGVGLYGLVLAPSPDAVTPTNEPTTPVSAPDLPTPTPSDSTLPAIVATTDAEAFARDAAEALITWDTTEFELTDYAQVIVDAGDPSGFETAALASDVRSYFPTTDAWAQLRIYGTHQWLTINDLVIPAAWNNALDQAAEGDLLPGTISYTVSGTRHRAGVVGTERQETSRPIAFTLFIACEPSFDECHLLRLSELDNPLR</sequence>
<dbReference type="Proteomes" id="UP000199009">
    <property type="component" value="Chromosome I"/>
</dbReference>
<feature type="region of interest" description="Disordered" evidence="1">
    <location>
        <begin position="43"/>
        <end position="65"/>
    </location>
</feature>
<keyword evidence="2" id="KW-0472">Membrane</keyword>
<keyword evidence="2" id="KW-1133">Transmembrane helix</keyword>
<organism evidence="3 4">
    <name type="scientific">Microbacterium pygmaeum</name>
    <dbReference type="NCBI Taxonomy" id="370764"/>
    <lineage>
        <taxon>Bacteria</taxon>
        <taxon>Bacillati</taxon>
        <taxon>Actinomycetota</taxon>
        <taxon>Actinomycetes</taxon>
        <taxon>Micrococcales</taxon>
        <taxon>Microbacteriaceae</taxon>
        <taxon>Microbacterium</taxon>
    </lineage>
</organism>
<evidence type="ECO:0000256" key="1">
    <source>
        <dbReference type="SAM" id="MobiDB-lite"/>
    </source>
</evidence>
<evidence type="ECO:0000256" key="2">
    <source>
        <dbReference type="SAM" id="Phobius"/>
    </source>
</evidence>
<dbReference type="EMBL" id="LT629692">
    <property type="protein sequence ID" value="SDH21360.1"/>
    <property type="molecule type" value="Genomic_DNA"/>
</dbReference>
<dbReference type="STRING" id="370764.SAMN04489810_2402"/>
<keyword evidence="2" id="KW-0812">Transmembrane</keyword>
<keyword evidence="4" id="KW-1185">Reference proteome</keyword>
<dbReference type="OrthoDB" id="3239891at2"/>
<feature type="compositionally biased region" description="Polar residues" evidence="1">
    <location>
        <begin position="45"/>
        <end position="54"/>
    </location>
</feature>
<feature type="transmembrane region" description="Helical" evidence="2">
    <location>
        <begin position="12"/>
        <end position="36"/>
    </location>
</feature>
<gene>
    <name evidence="3" type="ORF">SAMN04489810_2402</name>
</gene>
<reference evidence="3 4" key="1">
    <citation type="submission" date="2016-10" db="EMBL/GenBank/DDBJ databases">
        <authorList>
            <person name="de Groot N.N."/>
        </authorList>
    </citation>
    <scope>NUCLEOTIDE SEQUENCE [LARGE SCALE GENOMIC DNA]</scope>
    <source>
        <strain evidence="3 4">DSM 23142</strain>
    </source>
</reference>